<keyword evidence="2" id="KW-1185">Reference proteome</keyword>
<gene>
    <name evidence="1" type="ORF">HNE05_19315</name>
</gene>
<dbReference type="EMBL" id="CP053697">
    <property type="protein sequence ID" value="QKE65419.1"/>
    <property type="molecule type" value="Genomic_DNA"/>
</dbReference>
<proteinExistence type="predicted"/>
<reference evidence="1" key="1">
    <citation type="submission" date="2020-07" db="EMBL/GenBank/DDBJ databases">
        <title>Nitrate ammonifying Pseudomonas campi sp. nov. isolated from German agricultural grassland.</title>
        <authorList>
            <person name="Timsy T."/>
            <person name="Ulrich A."/>
            <person name="Spanner T."/>
            <person name="Foesel B."/>
            <person name="Kolb S."/>
            <person name="Horn M.A."/>
            <person name="Behrendt U."/>
        </authorList>
    </citation>
    <scope>NUCLEOTIDE SEQUENCE</scope>
    <source>
        <strain evidence="1">S1-A32-2</strain>
    </source>
</reference>
<protein>
    <submittedName>
        <fullName evidence="1">Uncharacterized protein</fullName>
    </submittedName>
</protein>
<evidence type="ECO:0000313" key="1">
    <source>
        <dbReference type="EMBL" id="QKE65419.1"/>
    </source>
</evidence>
<dbReference type="RefSeq" id="WP_173211292.1">
    <property type="nucleotide sequence ID" value="NZ_CP053697.2"/>
</dbReference>
<dbReference type="AlphaFoldDB" id="A0A6M8FNN5"/>
<sequence length="49" mass="5662">MLDGQRRNLSIEIAKRRRYALFGARKTCVRILPATPRGFLTGLLGRFRD</sequence>
<evidence type="ECO:0000313" key="2">
    <source>
        <dbReference type="Proteomes" id="UP000501379"/>
    </source>
</evidence>
<accession>A0A6M8FNN5</accession>
<dbReference type="Proteomes" id="UP000501379">
    <property type="component" value="Chromosome"/>
</dbReference>
<organism evidence="1 2">
    <name type="scientific">Aquipseudomonas campi</name>
    <dbReference type="NCBI Taxonomy" id="2731681"/>
    <lineage>
        <taxon>Bacteria</taxon>
        <taxon>Pseudomonadati</taxon>
        <taxon>Pseudomonadota</taxon>
        <taxon>Gammaproteobacteria</taxon>
        <taxon>Pseudomonadales</taxon>
        <taxon>Pseudomonadaceae</taxon>
        <taxon>Aquipseudomonas</taxon>
    </lineage>
</organism>
<dbReference type="KEGG" id="pcam:HNE05_19315"/>
<name>A0A6M8FNN5_9GAMM</name>